<dbReference type="HAMAP" id="MF_00391">
    <property type="entry name" value="Ribosomal_bL34"/>
    <property type="match status" value="1"/>
</dbReference>
<proteinExistence type="inferred from homology"/>
<dbReference type="EMBL" id="CP151503">
    <property type="protein sequence ID" value="WZN60351.1"/>
    <property type="molecule type" value="Genomic_DNA"/>
</dbReference>
<dbReference type="Proteomes" id="UP001472866">
    <property type="component" value="Chromosome 03"/>
</dbReference>
<keyword evidence="6" id="KW-1185">Reference proteome</keyword>
<dbReference type="NCBIfam" id="TIGR01030">
    <property type="entry name" value="rpmH_bact"/>
    <property type="match status" value="1"/>
</dbReference>
<dbReference type="PANTHER" id="PTHR14503">
    <property type="entry name" value="MITOCHONDRIAL RIBOSOMAL PROTEIN 34 FAMILY MEMBER"/>
    <property type="match status" value="1"/>
</dbReference>
<evidence type="ECO:0000313" key="5">
    <source>
        <dbReference type="EMBL" id="WZN60351.1"/>
    </source>
</evidence>
<dbReference type="Gene3D" id="1.10.287.3980">
    <property type="match status" value="1"/>
</dbReference>
<keyword evidence="3" id="KW-0687">Ribonucleoprotein</keyword>
<accession>A0AAX4P2Z0</accession>
<name>A0AAX4P2Z0_9CHLO</name>
<organism evidence="5 6">
    <name type="scientific">Chloropicon roscoffensis</name>
    <dbReference type="NCBI Taxonomy" id="1461544"/>
    <lineage>
        <taxon>Eukaryota</taxon>
        <taxon>Viridiplantae</taxon>
        <taxon>Chlorophyta</taxon>
        <taxon>Chloropicophyceae</taxon>
        <taxon>Chloropicales</taxon>
        <taxon>Chloropicaceae</taxon>
        <taxon>Chloropicon</taxon>
    </lineage>
</organism>
<dbReference type="PROSITE" id="PS00784">
    <property type="entry name" value="RIBOSOMAL_L34"/>
    <property type="match status" value="1"/>
</dbReference>
<evidence type="ECO:0000256" key="1">
    <source>
        <dbReference type="ARBA" id="ARBA00010111"/>
    </source>
</evidence>
<dbReference type="InterPro" id="IPR020939">
    <property type="entry name" value="Ribosomal_bL34_CS"/>
</dbReference>
<dbReference type="GO" id="GO:0005762">
    <property type="term" value="C:mitochondrial large ribosomal subunit"/>
    <property type="evidence" value="ECO:0007669"/>
    <property type="project" value="TreeGrafter"/>
</dbReference>
<dbReference type="FunFam" id="1.10.287.3980:FF:000001">
    <property type="entry name" value="Mitochondrial ribosomal protein L34"/>
    <property type="match status" value="1"/>
</dbReference>
<reference evidence="5 6" key="1">
    <citation type="submission" date="2024-03" db="EMBL/GenBank/DDBJ databases">
        <title>Complete genome sequence of the green alga Chloropicon roscoffensis RCC1871.</title>
        <authorList>
            <person name="Lemieux C."/>
            <person name="Pombert J.-F."/>
            <person name="Otis C."/>
            <person name="Turmel M."/>
        </authorList>
    </citation>
    <scope>NUCLEOTIDE SEQUENCE [LARGE SCALE GENOMIC DNA]</scope>
    <source>
        <strain evidence="5 6">RCC1871</strain>
    </source>
</reference>
<evidence type="ECO:0000256" key="3">
    <source>
        <dbReference type="ARBA" id="ARBA00023274"/>
    </source>
</evidence>
<dbReference type="GO" id="GO:0006412">
    <property type="term" value="P:translation"/>
    <property type="evidence" value="ECO:0007669"/>
    <property type="project" value="InterPro"/>
</dbReference>
<keyword evidence="2 5" id="KW-0689">Ribosomal protein</keyword>
<gene>
    <name evidence="5" type="ORF">HKI87_03g18800</name>
</gene>
<dbReference type="AlphaFoldDB" id="A0AAX4P2Z0"/>
<dbReference type="GO" id="GO:0003735">
    <property type="term" value="F:structural constituent of ribosome"/>
    <property type="evidence" value="ECO:0007669"/>
    <property type="project" value="InterPro"/>
</dbReference>
<sequence>MGMAGLLRVLMGGAREWGHHAATRGVAGARPGASMVTSMHKVLLAPPARTFVPPIHQKAKSKYPFAVTLSEPMEVQGMIHPSVLLDSRTWSPAQQQQQEREVAVHPTFACGLAFWDPVPVNEVEAPGLDLDCPILMAPKRTYQPSILRRKRRHGFMKRKSTVGGRRVLGRRRKKGRWRLAA</sequence>
<evidence type="ECO:0000313" key="6">
    <source>
        <dbReference type="Proteomes" id="UP001472866"/>
    </source>
</evidence>
<dbReference type="InterPro" id="IPR000271">
    <property type="entry name" value="Ribosomal_bL34"/>
</dbReference>
<comment type="similarity">
    <text evidence="1">Belongs to the bacterial ribosomal protein bL34 family.</text>
</comment>
<dbReference type="Pfam" id="PF00468">
    <property type="entry name" value="Ribosomal_L34"/>
    <property type="match status" value="1"/>
</dbReference>
<evidence type="ECO:0000256" key="2">
    <source>
        <dbReference type="ARBA" id="ARBA00022980"/>
    </source>
</evidence>
<dbReference type="PANTHER" id="PTHR14503:SF4">
    <property type="entry name" value="LARGE RIBOSOMAL SUBUNIT PROTEIN BL34M"/>
    <property type="match status" value="1"/>
</dbReference>
<evidence type="ECO:0000256" key="4">
    <source>
        <dbReference type="ARBA" id="ARBA00035274"/>
    </source>
</evidence>
<protein>
    <recommendedName>
        <fullName evidence="4">Large ribosomal subunit protein bL34m</fullName>
    </recommendedName>
</protein>